<dbReference type="GO" id="GO:0006935">
    <property type="term" value="P:chemotaxis"/>
    <property type="evidence" value="ECO:0007669"/>
    <property type="project" value="InterPro"/>
</dbReference>
<keyword evidence="3" id="KW-1185">Reference proteome</keyword>
<dbReference type="EMBL" id="GG657889">
    <property type="protein sequence ID" value="EEF80672.1"/>
    <property type="molecule type" value="Genomic_DNA"/>
</dbReference>
<proteinExistence type="predicted"/>
<dbReference type="GO" id="GO:0007165">
    <property type="term" value="P:signal transduction"/>
    <property type="evidence" value="ECO:0007669"/>
    <property type="project" value="InterPro"/>
</dbReference>
<dbReference type="RefSeq" id="WP_008290378.1">
    <property type="nucleotide sequence ID" value="NZ_GG657889.1"/>
</dbReference>
<dbReference type="InterPro" id="IPR002545">
    <property type="entry name" value="CheW-lke_dom"/>
</dbReference>
<reference evidence="2 3" key="1">
    <citation type="journal article" date="2011" name="J. Bacteriol.">
        <title>Draft genome sequence of the chemolithoheterotrophic, halophilic methylotroph Methylophaga thiooxydans DMS010.</title>
        <authorList>
            <person name="Boden R."/>
            <person name="Ferriera S."/>
            <person name="Johnson J."/>
            <person name="Kelly D.P."/>
            <person name="Murrell J.C."/>
            <person name="Schafer H."/>
        </authorList>
    </citation>
    <scope>NUCLEOTIDE SEQUENCE [LARGE SCALE GENOMIC DNA]</scope>
    <source>
        <strain evidence="2 3">DMS010</strain>
    </source>
</reference>
<dbReference type="OrthoDB" id="5765252at2"/>
<dbReference type="AlphaFoldDB" id="C0N3I0"/>
<dbReference type="SUPFAM" id="SSF50341">
    <property type="entry name" value="CheW-like"/>
    <property type="match status" value="1"/>
</dbReference>
<name>C0N3I0_9GAMM</name>
<feature type="domain" description="CheW-like" evidence="1">
    <location>
        <begin position="11"/>
        <end position="144"/>
    </location>
</feature>
<protein>
    <recommendedName>
        <fullName evidence="1">CheW-like domain-containing protein</fullName>
    </recommendedName>
</protein>
<gene>
    <name evidence="2" type="ORF">MDMS009_611</name>
</gene>
<organism evidence="2 3">
    <name type="scientific">Methylophaga thiooxydans DMS010</name>
    <dbReference type="NCBI Taxonomy" id="637616"/>
    <lineage>
        <taxon>Bacteria</taxon>
        <taxon>Pseudomonadati</taxon>
        <taxon>Pseudomonadota</taxon>
        <taxon>Gammaproteobacteria</taxon>
        <taxon>Thiotrichales</taxon>
        <taxon>Piscirickettsiaceae</taxon>
        <taxon>Methylophaga</taxon>
    </lineage>
</organism>
<evidence type="ECO:0000259" key="1">
    <source>
        <dbReference type="Pfam" id="PF01584"/>
    </source>
</evidence>
<dbReference type="HOGENOM" id="CLU_128728_0_0_6"/>
<dbReference type="InterPro" id="IPR036061">
    <property type="entry name" value="CheW-like_dom_sf"/>
</dbReference>
<accession>C0N3I0</accession>
<evidence type="ECO:0000313" key="3">
    <source>
        <dbReference type="Proteomes" id="UP000004679"/>
    </source>
</evidence>
<dbReference type="Proteomes" id="UP000004679">
    <property type="component" value="Unassembled WGS sequence"/>
</dbReference>
<evidence type="ECO:0000313" key="2">
    <source>
        <dbReference type="EMBL" id="EEF80672.1"/>
    </source>
</evidence>
<sequence>MASKQAQFIHCMLIPLQEHYLLLPNSTIAEVIPRTGIDLNTPSPENWLGYVIWREQSLPIIHLEDILQAGTDAAASGNKLCIINSINTATEIEFYAIPCTGSPQLITLNQAALQLSHDANKSAYLHCQIRIGNKIAFIPDLDQLEMAIESQKQ</sequence>
<dbReference type="Pfam" id="PF01584">
    <property type="entry name" value="CheW"/>
    <property type="match status" value="1"/>
</dbReference>